<sequence length="203" mass="22529">MRRLSESLVDFAGREFASLPRHLLKHDTLGGPHPSSQSQSRNRPPHLPCPETAASLVRLFRLCCLRIARLAFRGKPMWKYREGTWASMYLGGTRAAWTASPRACWGGTVWHERTGRPNHAPLAFAMSELRNWVSTAPSQVSSSSGDYLPNGQSTTPLDHLSATASAPPPRLETMAIPPRSTWPPTELFSWGVKNLEMSAQRLS</sequence>
<feature type="compositionally biased region" description="Low complexity" evidence="1">
    <location>
        <begin position="32"/>
        <end position="42"/>
    </location>
</feature>
<evidence type="ECO:0000313" key="3">
    <source>
        <dbReference type="Proteomes" id="UP001275084"/>
    </source>
</evidence>
<organism evidence="2 3">
    <name type="scientific">Lasiosphaeria hispida</name>
    <dbReference type="NCBI Taxonomy" id="260671"/>
    <lineage>
        <taxon>Eukaryota</taxon>
        <taxon>Fungi</taxon>
        <taxon>Dikarya</taxon>
        <taxon>Ascomycota</taxon>
        <taxon>Pezizomycotina</taxon>
        <taxon>Sordariomycetes</taxon>
        <taxon>Sordariomycetidae</taxon>
        <taxon>Sordariales</taxon>
        <taxon>Lasiosphaeriaceae</taxon>
        <taxon>Lasiosphaeria</taxon>
    </lineage>
</organism>
<feature type="region of interest" description="Disordered" evidence="1">
    <location>
        <begin position="27"/>
        <end position="47"/>
    </location>
</feature>
<evidence type="ECO:0000256" key="1">
    <source>
        <dbReference type="SAM" id="MobiDB-lite"/>
    </source>
</evidence>
<feature type="region of interest" description="Disordered" evidence="1">
    <location>
        <begin position="142"/>
        <end position="178"/>
    </location>
</feature>
<keyword evidence="3" id="KW-1185">Reference proteome</keyword>
<proteinExistence type="predicted"/>
<protein>
    <submittedName>
        <fullName evidence="2">Uncharacterized protein</fullName>
    </submittedName>
</protein>
<dbReference type="EMBL" id="JAUIQD010000007">
    <property type="protein sequence ID" value="KAK3344242.1"/>
    <property type="molecule type" value="Genomic_DNA"/>
</dbReference>
<dbReference type="Proteomes" id="UP001275084">
    <property type="component" value="Unassembled WGS sequence"/>
</dbReference>
<comment type="caution">
    <text evidence="2">The sequence shown here is derived from an EMBL/GenBank/DDBJ whole genome shotgun (WGS) entry which is preliminary data.</text>
</comment>
<evidence type="ECO:0000313" key="2">
    <source>
        <dbReference type="EMBL" id="KAK3344242.1"/>
    </source>
</evidence>
<reference evidence="2" key="2">
    <citation type="submission" date="2023-06" db="EMBL/GenBank/DDBJ databases">
        <authorList>
            <consortium name="Lawrence Berkeley National Laboratory"/>
            <person name="Haridas S."/>
            <person name="Hensen N."/>
            <person name="Bonometti L."/>
            <person name="Westerberg I."/>
            <person name="Brannstrom I.O."/>
            <person name="Guillou S."/>
            <person name="Cros-Aarteil S."/>
            <person name="Calhoun S."/>
            <person name="Kuo A."/>
            <person name="Mondo S."/>
            <person name="Pangilinan J."/>
            <person name="Riley R."/>
            <person name="Labutti K."/>
            <person name="Andreopoulos B."/>
            <person name="Lipzen A."/>
            <person name="Chen C."/>
            <person name="Yanf M."/>
            <person name="Daum C."/>
            <person name="Ng V."/>
            <person name="Clum A."/>
            <person name="Steindorff A."/>
            <person name="Ohm R."/>
            <person name="Martin F."/>
            <person name="Silar P."/>
            <person name="Natvig D."/>
            <person name="Lalanne C."/>
            <person name="Gautier V."/>
            <person name="Ament-Velasquez S.L."/>
            <person name="Kruys A."/>
            <person name="Hutchinson M.I."/>
            <person name="Powell A.J."/>
            <person name="Barry K."/>
            <person name="Miller A.N."/>
            <person name="Grigoriev I.V."/>
            <person name="Debuchy R."/>
            <person name="Gladieux P."/>
            <person name="Thoren M.H."/>
            <person name="Johannesson H."/>
        </authorList>
    </citation>
    <scope>NUCLEOTIDE SEQUENCE</scope>
    <source>
        <strain evidence="2">CBS 955.72</strain>
    </source>
</reference>
<reference evidence="2" key="1">
    <citation type="journal article" date="2023" name="Mol. Phylogenet. Evol.">
        <title>Genome-scale phylogeny and comparative genomics of the fungal order Sordariales.</title>
        <authorList>
            <person name="Hensen N."/>
            <person name="Bonometti L."/>
            <person name="Westerberg I."/>
            <person name="Brannstrom I.O."/>
            <person name="Guillou S."/>
            <person name="Cros-Aarteil S."/>
            <person name="Calhoun S."/>
            <person name="Haridas S."/>
            <person name="Kuo A."/>
            <person name="Mondo S."/>
            <person name="Pangilinan J."/>
            <person name="Riley R."/>
            <person name="LaButti K."/>
            <person name="Andreopoulos B."/>
            <person name="Lipzen A."/>
            <person name="Chen C."/>
            <person name="Yan M."/>
            <person name="Daum C."/>
            <person name="Ng V."/>
            <person name="Clum A."/>
            <person name="Steindorff A."/>
            <person name="Ohm R.A."/>
            <person name="Martin F."/>
            <person name="Silar P."/>
            <person name="Natvig D.O."/>
            <person name="Lalanne C."/>
            <person name="Gautier V."/>
            <person name="Ament-Velasquez S.L."/>
            <person name="Kruys A."/>
            <person name="Hutchinson M.I."/>
            <person name="Powell A.J."/>
            <person name="Barry K."/>
            <person name="Miller A.N."/>
            <person name="Grigoriev I.V."/>
            <person name="Debuchy R."/>
            <person name="Gladieux P."/>
            <person name="Hiltunen Thoren M."/>
            <person name="Johannesson H."/>
        </authorList>
    </citation>
    <scope>NUCLEOTIDE SEQUENCE</scope>
    <source>
        <strain evidence="2">CBS 955.72</strain>
    </source>
</reference>
<gene>
    <name evidence="2" type="ORF">B0T25DRAFT_556496</name>
</gene>
<dbReference type="AlphaFoldDB" id="A0AAJ0H9F5"/>
<name>A0AAJ0H9F5_9PEZI</name>
<accession>A0AAJ0H9F5</accession>